<dbReference type="Pfam" id="PF00561">
    <property type="entry name" value="Abhydrolase_1"/>
    <property type="match status" value="1"/>
</dbReference>
<reference evidence="3" key="1">
    <citation type="submission" date="2019-01" db="EMBL/GenBank/DDBJ databases">
        <title>Cytophagaceae bacterium strain CAR-16.</title>
        <authorList>
            <person name="Chen W.-M."/>
        </authorList>
    </citation>
    <scope>NUCLEOTIDE SEQUENCE [LARGE SCALE GENOMIC DNA]</scope>
    <source>
        <strain evidence="3">WWJ-16</strain>
    </source>
</reference>
<evidence type="ECO:0000259" key="1">
    <source>
        <dbReference type="Pfam" id="PF00561"/>
    </source>
</evidence>
<protein>
    <submittedName>
        <fullName evidence="2">Alpha/beta hydrolase</fullName>
    </submittedName>
</protein>
<accession>A0A4Q1K8N5</accession>
<proteinExistence type="predicted"/>
<keyword evidence="3" id="KW-1185">Reference proteome</keyword>
<sequence length="261" mass="29932">MSYIYPKHAFRLAYRLFSSPRKGKIKSSHIPKALVRAKHVKHTLDTHTIQTYIWKGNEEVILLIHGWESNASRWKKLLKQLLKTGKTIIAIDGPAHGMSSGKEFNVPLYAEFIHKIASIYAPKALIGHSVGGNAITYYQKHYPHEIERFVLLGAPSDFKIILKNYVTLLGLNRKVYLHLKTYVQRRFSISIEKFSAAQFVENIPQEGLIIHDKEDAVVLWEESNKIASAWPKAEFVTTRGLGHGLHDAYLYQTIIEFINRN</sequence>
<comment type="caution">
    <text evidence="2">The sequence shown here is derived from an EMBL/GenBank/DDBJ whole genome shotgun (WGS) entry which is preliminary data.</text>
</comment>
<dbReference type="PANTHER" id="PTHR43798">
    <property type="entry name" value="MONOACYLGLYCEROL LIPASE"/>
    <property type="match status" value="1"/>
</dbReference>
<organism evidence="2 3">
    <name type="scientific">Flavobacterium stagni</name>
    <dbReference type="NCBI Taxonomy" id="2506421"/>
    <lineage>
        <taxon>Bacteria</taxon>
        <taxon>Pseudomonadati</taxon>
        <taxon>Bacteroidota</taxon>
        <taxon>Flavobacteriia</taxon>
        <taxon>Flavobacteriales</taxon>
        <taxon>Flavobacteriaceae</taxon>
        <taxon>Flavobacterium</taxon>
    </lineage>
</organism>
<dbReference type="AlphaFoldDB" id="A0A4Q1K8N5"/>
<dbReference type="Gene3D" id="3.40.50.1820">
    <property type="entry name" value="alpha/beta hydrolase"/>
    <property type="match status" value="1"/>
</dbReference>
<dbReference type="GO" id="GO:0016020">
    <property type="term" value="C:membrane"/>
    <property type="evidence" value="ECO:0007669"/>
    <property type="project" value="TreeGrafter"/>
</dbReference>
<dbReference type="InterPro" id="IPR029058">
    <property type="entry name" value="AB_hydrolase_fold"/>
</dbReference>
<dbReference type="InterPro" id="IPR050266">
    <property type="entry name" value="AB_hydrolase_sf"/>
</dbReference>
<evidence type="ECO:0000313" key="2">
    <source>
        <dbReference type="EMBL" id="RXR22676.1"/>
    </source>
</evidence>
<keyword evidence="2" id="KW-0378">Hydrolase</keyword>
<evidence type="ECO:0000313" key="3">
    <source>
        <dbReference type="Proteomes" id="UP000289857"/>
    </source>
</evidence>
<dbReference type="SUPFAM" id="SSF53474">
    <property type="entry name" value="alpha/beta-Hydrolases"/>
    <property type="match status" value="1"/>
</dbReference>
<feature type="domain" description="AB hydrolase-1" evidence="1">
    <location>
        <begin position="60"/>
        <end position="163"/>
    </location>
</feature>
<gene>
    <name evidence="2" type="ORF">EQG61_08325</name>
</gene>
<dbReference type="PANTHER" id="PTHR43798:SF33">
    <property type="entry name" value="HYDROLASE, PUTATIVE (AFU_ORTHOLOGUE AFUA_2G14860)-RELATED"/>
    <property type="match status" value="1"/>
</dbReference>
<dbReference type="GO" id="GO:0016787">
    <property type="term" value="F:hydrolase activity"/>
    <property type="evidence" value="ECO:0007669"/>
    <property type="project" value="UniProtKB-KW"/>
</dbReference>
<dbReference type="Proteomes" id="UP000289857">
    <property type="component" value="Unassembled WGS sequence"/>
</dbReference>
<name>A0A4Q1K8N5_9FLAO</name>
<dbReference type="InterPro" id="IPR000073">
    <property type="entry name" value="AB_hydrolase_1"/>
</dbReference>
<dbReference type="OrthoDB" id="9785847at2"/>
<dbReference type="EMBL" id="SBKN01000004">
    <property type="protein sequence ID" value="RXR22676.1"/>
    <property type="molecule type" value="Genomic_DNA"/>
</dbReference>